<accession>Q0ZNN7</accession>
<geneLocation type="plasmid" evidence="1">
    <name>pSOG1</name>
</geneLocation>
<sequence>MMPSSEKVLRLSWELPLEEKAYEEIGRVMVHIIPLLEKVEIADSEGAILKVKVIDSDVEDLKELRSTLYYIDLWFEGEEDPEQIRREREDRLRERLQREKKYASIEREAEEE</sequence>
<protein>
    <submittedName>
        <fullName evidence="2">Uncharacterized protein</fullName>
    </submittedName>
</protein>
<geneLocation type="plasmid" evidence="2">
    <name>pSOG2</name>
</geneLocation>
<dbReference type="EMBL" id="DQ335583">
    <property type="protein sequence ID" value="ABE99630.1"/>
    <property type="molecule type" value="Genomic_DNA"/>
</dbReference>
<dbReference type="EMBL" id="DQ335584">
    <property type="protein sequence ID" value="ABE99679.1"/>
    <property type="molecule type" value="Genomic_DNA"/>
</dbReference>
<reference evidence="2" key="1">
    <citation type="journal article" date="2006" name="Microbiology">
        <title>Two novel conjugative plasmids from a single strain of Sulfolobus.</title>
        <authorList>
            <person name="Erauso G."/>
            <person name="Stedman K.M."/>
            <person name="van de Werken H.J."/>
            <person name="Zillig W."/>
            <person name="van der Oost J."/>
        </authorList>
    </citation>
    <scope>NUCLEOTIDE SEQUENCE</scope>
    <source>
        <strain evidence="2">SOG2/4</strain>
        <plasmid evidence="1">pSOG1</plasmid>
        <plasmid evidence="2">pSOG2</plasmid>
    </source>
</reference>
<proteinExistence type="predicted"/>
<evidence type="ECO:0000313" key="1">
    <source>
        <dbReference type="EMBL" id="ABE99630.1"/>
    </source>
</evidence>
<dbReference type="AlphaFoldDB" id="Q0ZNN7"/>
<dbReference type="RefSeq" id="WP_012386957.1">
    <property type="nucleotide sequence ID" value="NC_010597.1"/>
</dbReference>
<evidence type="ECO:0000313" key="2">
    <source>
        <dbReference type="EMBL" id="ABE99679.1"/>
    </source>
</evidence>
<organism evidence="2">
    <name type="scientific">Saccharolobus islandicus</name>
    <name type="common">Sulfolobus islandicus</name>
    <dbReference type="NCBI Taxonomy" id="43080"/>
    <lineage>
        <taxon>Archaea</taxon>
        <taxon>Thermoproteota</taxon>
        <taxon>Thermoprotei</taxon>
        <taxon>Sulfolobales</taxon>
        <taxon>Sulfolobaceae</taxon>
        <taxon>Saccharolobus</taxon>
    </lineage>
</organism>
<keyword evidence="2" id="KW-0614">Plasmid</keyword>
<name>Q0ZNN7_SACIS</name>